<keyword evidence="5" id="KW-1185">Reference proteome</keyword>
<dbReference type="AlphaFoldDB" id="A0A2N3L4H5"/>
<name>A0A2N3L4H5_9PROT</name>
<dbReference type="Gene3D" id="3.40.50.12780">
    <property type="entry name" value="N-terminal domain of ligase-like"/>
    <property type="match status" value="1"/>
</dbReference>
<evidence type="ECO:0000259" key="2">
    <source>
        <dbReference type="Pfam" id="PF00501"/>
    </source>
</evidence>
<dbReference type="EMBL" id="NXGX01000005">
    <property type="protein sequence ID" value="PKR57732.1"/>
    <property type="molecule type" value="Genomic_DNA"/>
</dbReference>
<dbReference type="Pfam" id="PF00501">
    <property type="entry name" value="AMP-binding"/>
    <property type="match status" value="1"/>
</dbReference>
<dbReference type="PANTHER" id="PTHR43767:SF10">
    <property type="entry name" value="SURFACTIN SYNTHASE SUBUNIT 1"/>
    <property type="match status" value="1"/>
</dbReference>
<dbReference type="SUPFAM" id="SSF54637">
    <property type="entry name" value="Thioesterase/thiol ester dehydrase-isomerase"/>
    <property type="match status" value="1"/>
</dbReference>
<dbReference type="InterPro" id="IPR050237">
    <property type="entry name" value="ATP-dep_AMP-bd_enzyme"/>
</dbReference>
<dbReference type="InterPro" id="IPR042099">
    <property type="entry name" value="ANL_N_sf"/>
</dbReference>
<proteinExistence type="predicted"/>
<dbReference type="Pfam" id="PF22818">
    <property type="entry name" value="ApeI-like"/>
    <property type="match status" value="1"/>
</dbReference>
<feature type="domain" description="AMP-dependent synthetase/ligase" evidence="2">
    <location>
        <begin position="136"/>
        <end position="321"/>
    </location>
</feature>
<dbReference type="Gene3D" id="3.10.129.10">
    <property type="entry name" value="Hotdog Thioesterase"/>
    <property type="match status" value="1"/>
</dbReference>
<dbReference type="InterPro" id="IPR000873">
    <property type="entry name" value="AMP-dep_synth/lig_dom"/>
</dbReference>
<dbReference type="PROSITE" id="PS00455">
    <property type="entry name" value="AMP_BINDING"/>
    <property type="match status" value="1"/>
</dbReference>
<dbReference type="InterPro" id="IPR054545">
    <property type="entry name" value="ApeI-like"/>
</dbReference>
<feature type="compositionally biased region" description="Low complexity" evidence="1">
    <location>
        <begin position="1"/>
        <end position="11"/>
    </location>
</feature>
<evidence type="ECO:0000313" key="4">
    <source>
        <dbReference type="EMBL" id="PKR57732.1"/>
    </source>
</evidence>
<comment type="caution">
    <text evidence="4">The sequence shown here is derived from an EMBL/GenBank/DDBJ whole genome shotgun (WGS) entry which is preliminary data.</text>
</comment>
<reference evidence="4 5" key="1">
    <citation type="submission" date="2017-09" db="EMBL/GenBank/DDBJ databases">
        <title>Biodiversity and function of Thalassospira species in the particle-attached aromatic-hydrocarbon-degrading consortia from the surface seawater of the China South Sea.</title>
        <authorList>
            <person name="Dong C."/>
            <person name="Lai Q."/>
            <person name="Shao Z."/>
        </authorList>
    </citation>
    <scope>NUCLEOTIDE SEQUENCE [LARGE SCALE GENOMIC DNA]</scope>
    <source>
        <strain evidence="4 5">139Z-12</strain>
    </source>
</reference>
<evidence type="ECO:0000259" key="3">
    <source>
        <dbReference type="Pfam" id="PF22818"/>
    </source>
</evidence>
<feature type="region of interest" description="Disordered" evidence="1">
    <location>
        <begin position="1"/>
        <end position="23"/>
    </location>
</feature>
<dbReference type="InterPro" id="IPR045851">
    <property type="entry name" value="AMP-bd_C_sf"/>
</dbReference>
<dbReference type="Proteomes" id="UP000233332">
    <property type="component" value="Unassembled WGS sequence"/>
</dbReference>
<dbReference type="SUPFAM" id="SSF56801">
    <property type="entry name" value="Acetyl-CoA synthetase-like"/>
    <property type="match status" value="1"/>
</dbReference>
<sequence>MARASVSARPSRPSHPKPSPSGTGMSVFFENLYDDKNAQTPLCLENGVTYCVTDIVRDIDHLAASISTGQRIAIYCQSARRFLIALAAIWRSGGTAILPATDKPGYLDEINQQFDLYLDDDAINARLTRDAKVSAFDMRLPTSTACAAIFFTSGSSGQPKPVIKSLAQIEDEIQTQIPLWHPIMPQGARMIGLVSHQHIYGLIFRIIWPVITKQTFSADPTPFWDMIIPDMARGDVLITSPAQLKNLHPDLETAPRPSLVLSSGGPLDLATAQEATRVLAICPTEIYGSTETGGIAWRQQTGPSSAWTPLPGLQTSLNDAGCLRVCARHIAGDDWYQTEDRATIDSDTGCFTLHGRADRVVKVEGKRISLGAVEQHLRQSDLVQDAVALLADENDRRLAVVAVLTEPGKDHLQKRGPFRMGRLLRREVARFEDDAALPQRWRFVDQLPTDSQGKRPLHLLRALFTKNADLGPVIHSQTRDGQKAILGLTLRRDMTCFQGHFPDHPILPGVVQLHWVVQTAATLFGSSNTVGEVSQLKFRRPISPEDDLKLDLDFDATGPKVRFSYHSDAVGVHSSGTVKFRIASQDQETAP</sequence>
<dbReference type="InterPro" id="IPR020845">
    <property type="entry name" value="AMP-binding_CS"/>
</dbReference>
<organism evidence="4 5">
    <name type="scientific">Thalassospira lohafexi</name>
    <dbReference type="NCBI Taxonomy" id="744227"/>
    <lineage>
        <taxon>Bacteria</taxon>
        <taxon>Pseudomonadati</taxon>
        <taxon>Pseudomonadota</taxon>
        <taxon>Alphaproteobacteria</taxon>
        <taxon>Rhodospirillales</taxon>
        <taxon>Thalassospiraceae</taxon>
        <taxon>Thalassospira</taxon>
    </lineage>
</organism>
<protein>
    <submittedName>
        <fullName evidence="4">Uncharacterized protein</fullName>
    </submittedName>
</protein>
<dbReference type="InterPro" id="IPR029069">
    <property type="entry name" value="HotDog_dom_sf"/>
</dbReference>
<feature type="domain" description="ApeI dehydratase-like" evidence="3">
    <location>
        <begin position="477"/>
        <end position="576"/>
    </location>
</feature>
<evidence type="ECO:0000313" key="5">
    <source>
        <dbReference type="Proteomes" id="UP000233332"/>
    </source>
</evidence>
<evidence type="ECO:0000256" key="1">
    <source>
        <dbReference type="SAM" id="MobiDB-lite"/>
    </source>
</evidence>
<dbReference type="PANTHER" id="PTHR43767">
    <property type="entry name" value="LONG-CHAIN-FATTY-ACID--COA LIGASE"/>
    <property type="match status" value="1"/>
</dbReference>
<accession>A0A2N3L4H5</accession>
<gene>
    <name evidence="4" type="ORF">COO92_13225</name>
</gene>
<dbReference type="Gene3D" id="3.30.300.30">
    <property type="match status" value="1"/>
</dbReference>